<dbReference type="InterPro" id="IPR050198">
    <property type="entry name" value="Non-receptor_tyrosine_kinases"/>
</dbReference>
<dbReference type="Gene3D" id="1.10.510.10">
    <property type="entry name" value="Transferase(Phosphotransferase) domain 1"/>
    <property type="match status" value="1"/>
</dbReference>
<keyword evidence="1" id="KW-0547">Nucleotide-binding</keyword>
<accession>A0AA37LY30</accession>
<keyword evidence="4" id="KW-0418">Kinase</keyword>
<evidence type="ECO:0000313" key="4">
    <source>
        <dbReference type="EMBL" id="GJC88063.1"/>
    </source>
</evidence>
<keyword evidence="4" id="KW-0808">Transferase</keyword>
<keyword evidence="5" id="KW-1185">Reference proteome</keyword>
<protein>
    <submittedName>
        <fullName evidence="4">Interferon-induced, double-stranded RNA-activated protein kinase</fullName>
    </submittedName>
</protein>
<sequence length="283" mass="31480">MPPKLVREGKIEILGQTSNSVVYAVADDCTALAHNSQSVLKGGTVWYQGREALGPGMNAEESNMMLQREARIYDKLGQSDRILKCHGLELLPGSSGNLWALRFERAPYGDLRKYIISNPAPDTRIRLQLAIQLAEGVDYIHERGIIWGDLSTRNVLLFDNLQIKLSDFANSALLDQYPPKMYGCEARYSPPSLGNDRSESDIKKREMFALGTGICEISEWCVPYGSGIGEGEVMEALKAGKFPTVSGDNPAQSIIRQLWSYKYGSTHQVLVDLCHKAKVDIRR</sequence>
<dbReference type="GO" id="GO:0004672">
    <property type="term" value="F:protein kinase activity"/>
    <property type="evidence" value="ECO:0007669"/>
    <property type="project" value="InterPro"/>
</dbReference>
<organism evidence="4 5">
    <name type="scientific">Colletotrichum liriopes</name>
    <dbReference type="NCBI Taxonomy" id="708192"/>
    <lineage>
        <taxon>Eukaryota</taxon>
        <taxon>Fungi</taxon>
        <taxon>Dikarya</taxon>
        <taxon>Ascomycota</taxon>
        <taxon>Pezizomycotina</taxon>
        <taxon>Sordariomycetes</taxon>
        <taxon>Hypocreomycetidae</taxon>
        <taxon>Glomerellales</taxon>
        <taxon>Glomerellaceae</taxon>
        <taxon>Colletotrichum</taxon>
        <taxon>Colletotrichum spaethianum species complex</taxon>
    </lineage>
</organism>
<evidence type="ECO:0000256" key="2">
    <source>
        <dbReference type="ARBA" id="ARBA00022840"/>
    </source>
</evidence>
<reference evidence="4 5" key="1">
    <citation type="submission" date="2021-07" db="EMBL/GenBank/DDBJ databases">
        <title>Genome data of Colletotrichum spaethianum.</title>
        <authorList>
            <person name="Utami Y.D."/>
            <person name="Hiruma K."/>
        </authorList>
    </citation>
    <scope>NUCLEOTIDE SEQUENCE [LARGE SCALE GENOMIC DNA]</scope>
    <source>
        <strain evidence="4 5">MAFF 242679</strain>
    </source>
</reference>
<evidence type="ECO:0000259" key="3">
    <source>
        <dbReference type="PROSITE" id="PS50011"/>
    </source>
</evidence>
<proteinExistence type="predicted"/>
<dbReference type="EMBL" id="BPPX01000030">
    <property type="protein sequence ID" value="GJC88063.1"/>
    <property type="molecule type" value="Genomic_DNA"/>
</dbReference>
<dbReference type="Proteomes" id="UP001055172">
    <property type="component" value="Unassembled WGS sequence"/>
</dbReference>
<dbReference type="AlphaFoldDB" id="A0AA37LY30"/>
<dbReference type="PROSITE" id="PS50011">
    <property type="entry name" value="PROTEIN_KINASE_DOM"/>
    <property type="match status" value="1"/>
</dbReference>
<dbReference type="InterPro" id="IPR001245">
    <property type="entry name" value="Ser-Thr/Tyr_kinase_cat_dom"/>
</dbReference>
<feature type="domain" description="Protein kinase" evidence="3">
    <location>
        <begin position="8"/>
        <end position="283"/>
    </location>
</feature>
<dbReference type="Pfam" id="PF07714">
    <property type="entry name" value="PK_Tyr_Ser-Thr"/>
    <property type="match status" value="1"/>
</dbReference>
<dbReference type="InterPro" id="IPR000719">
    <property type="entry name" value="Prot_kinase_dom"/>
</dbReference>
<evidence type="ECO:0000313" key="5">
    <source>
        <dbReference type="Proteomes" id="UP001055172"/>
    </source>
</evidence>
<gene>
    <name evidence="4" type="ORF">ColLi_10901</name>
</gene>
<keyword evidence="2" id="KW-0067">ATP-binding</keyword>
<dbReference type="InterPro" id="IPR011009">
    <property type="entry name" value="Kinase-like_dom_sf"/>
</dbReference>
<evidence type="ECO:0000256" key="1">
    <source>
        <dbReference type="ARBA" id="ARBA00022741"/>
    </source>
</evidence>
<dbReference type="GO" id="GO:0005524">
    <property type="term" value="F:ATP binding"/>
    <property type="evidence" value="ECO:0007669"/>
    <property type="project" value="UniProtKB-KW"/>
</dbReference>
<dbReference type="PANTHER" id="PTHR24418">
    <property type="entry name" value="TYROSINE-PROTEIN KINASE"/>
    <property type="match status" value="1"/>
</dbReference>
<comment type="caution">
    <text evidence="4">The sequence shown here is derived from an EMBL/GenBank/DDBJ whole genome shotgun (WGS) entry which is preliminary data.</text>
</comment>
<name>A0AA37LY30_9PEZI</name>
<dbReference type="SUPFAM" id="SSF56112">
    <property type="entry name" value="Protein kinase-like (PK-like)"/>
    <property type="match status" value="1"/>
</dbReference>